<feature type="region of interest" description="Disordered" evidence="1">
    <location>
        <begin position="117"/>
        <end position="141"/>
    </location>
</feature>
<keyword evidence="3" id="KW-1185">Reference proteome</keyword>
<gene>
    <name evidence="2" type="ORF">Cni_G03620</name>
</gene>
<feature type="compositionally biased region" description="Low complexity" evidence="1">
    <location>
        <begin position="131"/>
        <end position="141"/>
    </location>
</feature>
<evidence type="ECO:0000256" key="1">
    <source>
        <dbReference type="SAM" id="MobiDB-lite"/>
    </source>
</evidence>
<protein>
    <submittedName>
        <fullName evidence="2">Trihelix transcription factor ASIL2-like</fullName>
    </submittedName>
</protein>
<sequence>MHGPPPDSHGRPVQESDRHPQEEIQGRDEPGQRRHGKPVAHLLSPSIPHRILAAHGWREETPRLTTVRTAPLPFHHKSSPLPTAIVVHSAEQKEKRPTANVFSVDNSFLRRATAAVATAAEDNDDEDDVESGSPSRSSSRS</sequence>
<name>A0AAQ3Q379_9LILI</name>
<feature type="region of interest" description="Disordered" evidence="1">
    <location>
        <begin position="1"/>
        <end position="47"/>
    </location>
</feature>
<evidence type="ECO:0000313" key="2">
    <source>
        <dbReference type="EMBL" id="WOK94915.1"/>
    </source>
</evidence>
<dbReference type="AlphaFoldDB" id="A0AAQ3Q379"/>
<accession>A0AAQ3Q379</accession>
<organism evidence="2 3">
    <name type="scientific">Canna indica</name>
    <name type="common">Indian-shot</name>
    <dbReference type="NCBI Taxonomy" id="4628"/>
    <lineage>
        <taxon>Eukaryota</taxon>
        <taxon>Viridiplantae</taxon>
        <taxon>Streptophyta</taxon>
        <taxon>Embryophyta</taxon>
        <taxon>Tracheophyta</taxon>
        <taxon>Spermatophyta</taxon>
        <taxon>Magnoliopsida</taxon>
        <taxon>Liliopsida</taxon>
        <taxon>Zingiberales</taxon>
        <taxon>Cannaceae</taxon>
        <taxon>Canna</taxon>
    </lineage>
</organism>
<feature type="compositionally biased region" description="Acidic residues" evidence="1">
    <location>
        <begin position="121"/>
        <end position="130"/>
    </location>
</feature>
<dbReference type="Proteomes" id="UP001327560">
    <property type="component" value="Chromosome 1"/>
</dbReference>
<dbReference type="EMBL" id="CP136890">
    <property type="protein sequence ID" value="WOK94915.1"/>
    <property type="molecule type" value="Genomic_DNA"/>
</dbReference>
<evidence type="ECO:0000313" key="3">
    <source>
        <dbReference type="Proteomes" id="UP001327560"/>
    </source>
</evidence>
<proteinExistence type="predicted"/>
<feature type="compositionally biased region" description="Basic and acidic residues" evidence="1">
    <location>
        <begin position="8"/>
        <end position="32"/>
    </location>
</feature>
<reference evidence="2 3" key="1">
    <citation type="submission" date="2023-10" db="EMBL/GenBank/DDBJ databases">
        <title>Chromosome-scale genome assembly provides insights into flower coloration mechanisms of Canna indica.</title>
        <authorList>
            <person name="Li C."/>
        </authorList>
    </citation>
    <scope>NUCLEOTIDE SEQUENCE [LARGE SCALE GENOMIC DNA]</scope>
    <source>
        <tissue evidence="2">Flower</tissue>
    </source>
</reference>